<dbReference type="PANTHER" id="PTHR12555:SF27">
    <property type="entry name" value="UBIQUITIN FUSION DEGRADATION UFD1 FAMILY PROTEIN"/>
    <property type="match status" value="1"/>
</dbReference>
<proteinExistence type="inferred from homology"/>
<dbReference type="InterPro" id="IPR049439">
    <property type="entry name" value="TRAFD1-XIAF1_Znf"/>
</dbReference>
<dbReference type="InterPro" id="IPR004854">
    <property type="entry name" value="Ufd1-like"/>
</dbReference>
<keyword evidence="6" id="KW-1185">Reference proteome</keyword>
<dbReference type="GO" id="GO:0036503">
    <property type="term" value="P:ERAD pathway"/>
    <property type="evidence" value="ECO:0007669"/>
    <property type="project" value="TreeGrafter"/>
</dbReference>
<evidence type="ECO:0000313" key="5">
    <source>
        <dbReference type="EMBL" id="KAK4279210.1"/>
    </source>
</evidence>
<evidence type="ECO:0000259" key="4">
    <source>
        <dbReference type="PROSITE" id="PS00028"/>
    </source>
</evidence>
<dbReference type="GO" id="GO:0006511">
    <property type="term" value="P:ubiquitin-dependent protein catabolic process"/>
    <property type="evidence" value="ECO:0007669"/>
    <property type="project" value="InterPro"/>
</dbReference>
<dbReference type="EMBL" id="JAWXYG010000003">
    <property type="protein sequence ID" value="KAK4279210.1"/>
    <property type="molecule type" value="Genomic_DNA"/>
</dbReference>
<dbReference type="GO" id="GO:0034098">
    <property type="term" value="C:VCP-NPL4-UFD1 AAA ATPase complex"/>
    <property type="evidence" value="ECO:0007669"/>
    <property type="project" value="TreeGrafter"/>
</dbReference>
<dbReference type="InterPro" id="IPR042299">
    <property type="entry name" value="Ufd1-like_Nn"/>
</dbReference>
<evidence type="ECO:0000256" key="3">
    <source>
        <dbReference type="SAM" id="Coils"/>
    </source>
</evidence>
<evidence type="ECO:0000313" key="6">
    <source>
        <dbReference type="Proteomes" id="UP001293593"/>
    </source>
</evidence>
<dbReference type="Gene3D" id="3.30.40.10">
    <property type="entry name" value="Zinc/RING finger domain, C3HC4 (zinc finger)"/>
    <property type="match status" value="1"/>
</dbReference>
<keyword evidence="2" id="KW-0833">Ubl conjugation pathway</keyword>
<comment type="similarity">
    <text evidence="1">Belongs to the UFD1 family.</text>
</comment>
<dbReference type="PANTHER" id="PTHR12555">
    <property type="entry name" value="UBIQUITIN FUSION DEGRADATON PROTEIN 1"/>
    <property type="match status" value="1"/>
</dbReference>
<keyword evidence="3" id="KW-0175">Coiled coil</keyword>
<evidence type="ECO:0000256" key="2">
    <source>
        <dbReference type="ARBA" id="ARBA00022786"/>
    </source>
</evidence>
<dbReference type="InterPro" id="IPR013087">
    <property type="entry name" value="Znf_C2H2_type"/>
</dbReference>
<dbReference type="Gene3D" id="3.10.330.10">
    <property type="match status" value="1"/>
</dbReference>
<name>A0AAE1MXK8_9FABA</name>
<feature type="domain" description="C2H2-type" evidence="4">
    <location>
        <begin position="547"/>
        <end position="567"/>
    </location>
</feature>
<reference evidence="5" key="1">
    <citation type="submission" date="2023-10" db="EMBL/GenBank/DDBJ databases">
        <title>Chromosome-level genome of the transformable northern wattle, Acacia crassicarpa.</title>
        <authorList>
            <person name="Massaro I."/>
            <person name="Sinha N.R."/>
            <person name="Poethig S."/>
            <person name="Leichty A.R."/>
        </authorList>
    </citation>
    <scope>NUCLEOTIDE SEQUENCE</scope>
    <source>
        <strain evidence="5">Acra3RX</strain>
        <tissue evidence="5">Leaf</tissue>
    </source>
</reference>
<gene>
    <name evidence="5" type="ORF">QN277_016946</name>
</gene>
<dbReference type="GO" id="GO:0031593">
    <property type="term" value="F:polyubiquitin modification-dependent protein binding"/>
    <property type="evidence" value="ECO:0007669"/>
    <property type="project" value="TreeGrafter"/>
</dbReference>
<evidence type="ECO:0000256" key="1">
    <source>
        <dbReference type="ARBA" id="ARBA00006043"/>
    </source>
</evidence>
<dbReference type="Pfam" id="PF21366">
    <property type="entry name" value="TRAFD1-XIAF1_ZnF"/>
    <property type="match status" value="1"/>
</dbReference>
<dbReference type="AlphaFoldDB" id="A0AAE1MXK8"/>
<protein>
    <recommendedName>
        <fullName evidence="4">C2H2-type domain-containing protein</fullName>
    </recommendedName>
</protein>
<sequence length="638" mass="71504">MDFELRRAKERLEREQKQWMEKARLKVEKERKARQEAKNQRDAIEAVRRSRRIDAAKARRKAEEQMQESLLTGRGIVFYRLLEAVPCQGNGDKIKLPPSCFTELSDHGALDKGPMYFQLLVVHGEGSSGTKPTGEENQGTTHSGVLEFTADEGSVGLPPHVWNNLFADITPKSPLVEVRYVGLSKGTYAKLQPERAGFSDLPNHKAILETSLRQHATLSQGDILTVNYGELAYKLRVLELKPSSSVSVLETDIEVDIVNPDASSEKSDQHVLLLLEFGVPQSGMVDEGNFVYYKFSIDSSTWERIVAENSSIEVKLEAETGGGDTDLFISRHPLIFPTRHQHEWSSHDVGSKALILSSKDKNFGAGTYSIGVFGFKVTTKFKISVAIQEIFHQKIGQQASSSMSHMETDTEQCRNCRHYIPSRTIALHEAYCSRHNVVCQHAGCGVVLRIEESKNHIHCDRCGKAFQQGELEKHMKVFHEPLQCPCGIVLEKEQMVEHQASVCPMRLIACRFCGDMVQAGSCAVDIRDKIRGLTEHESVCGSRTATCDSCGRSVMLKDMDIHHIAVHQQDWKAEAGAQSVVSCYLGDLIGWMYDFNAILKLLHGIRVYDVYPEIHSFRRCCVLSVALNSKHFPSMIST</sequence>
<accession>A0AAE1MXK8</accession>
<dbReference type="Pfam" id="PF24842">
    <property type="entry name" value="UFD1_N2"/>
    <property type="match status" value="1"/>
</dbReference>
<dbReference type="Proteomes" id="UP001293593">
    <property type="component" value="Unassembled WGS sequence"/>
</dbReference>
<dbReference type="InterPro" id="IPR055417">
    <property type="entry name" value="UFD1_N1"/>
</dbReference>
<dbReference type="InterPro" id="IPR055418">
    <property type="entry name" value="UFD1_N2"/>
</dbReference>
<dbReference type="InterPro" id="IPR013083">
    <property type="entry name" value="Znf_RING/FYVE/PHD"/>
</dbReference>
<dbReference type="Pfam" id="PF23580">
    <property type="entry name" value="Znf_XAF1_N"/>
    <property type="match status" value="1"/>
</dbReference>
<comment type="caution">
    <text evidence="5">The sequence shown here is derived from an EMBL/GenBank/DDBJ whole genome shotgun (WGS) entry which is preliminary data.</text>
</comment>
<organism evidence="5 6">
    <name type="scientific">Acacia crassicarpa</name>
    <name type="common">northern wattle</name>
    <dbReference type="NCBI Taxonomy" id="499986"/>
    <lineage>
        <taxon>Eukaryota</taxon>
        <taxon>Viridiplantae</taxon>
        <taxon>Streptophyta</taxon>
        <taxon>Embryophyta</taxon>
        <taxon>Tracheophyta</taxon>
        <taxon>Spermatophyta</taxon>
        <taxon>Magnoliopsida</taxon>
        <taxon>eudicotyledons</taxon>
        <taxon>Gunneridae</taxon>
        <taxon>Pentapetalae</taxon>
        <taxon>rosids</taxon>
        <taxon>fabids</taxon>
        <taxon>Fabales</taxon>
        <taxon>Fabaceae</taxon>
        <taxon>Caesalpinioideae</taxon>
        <taxon>mimosoid clade</taxon>
        <taxon>Acacieae</taxon>
        <taxon>Acacia</taxon>
    </lineage>
</organism>
<dbReference type="Gene3D" id="2.40.40.50">
    <property type="entry name" value="Ubiquitin fusion degradation protein UFD1, N-terminal domain"/>
    <property type="match status" value="1"/>
</dbReference>
<dbReference type="Gene3D" id="2.60.120.380">
    <property type="match status" value="1"/>
</dbReference>
<feature type="coiled-coil region" evidence="3">
    <location>
        <begin position="9"/>
        <end position="50"/>
    </location>
</feature>
<dbReference type="Pfam" id="PF03152">
    <property type="entry name" value="UFD1_N1"/>
    <property type="match status" value="1"/>
</dbReference>
<dbReference type="PROSITE" id="PS00028">
    <property type="entry name" value="ZINC_FINGER_C2H2_1"/>
    <property type="match status" value="1"/>
</dbReference>